<dbReference type="OrthoDB" id="9809741at2"/>
<keyword evidence="2 7" id="KW-0408">Iron</keyword>
<dbReference type="GO" id="GO:0004325">
    <property type="term" value="F:ferrochelatase activity"/>
    <property type="evidence" value="ECO:0007669"/>
    <property type="project" value="UniProtKB-UniRule"/>
</dbReference>
<dbReference type="UniPathway" id="UPA00252">
    <property type="reaction ID" value="UER00325"/>
</dbReference>
<feature type="binding site" evidence="7">
    <location>
        <position position="194"/>
    </location>
    <ligand>
        <name>Fe(2+)</name>
        <dbReference type="ChEBI" id="CHEBI:29033"/>
    </ligand>
</feature>
<dbReference type="PANTHER" id="PTHR11108">
    <property type="entry name" value="FERROCHELATASE"/>
    <property type="match status" value="1"/>
</dbReference>
<dbReference type="GO" id="GO:0046872">
    <property type="term" value="F:metal ion binding"/>
    <property type="evidence" value="ECO:0007669"/>
    <property type="project" value="UniProtKB-KW"/>
</dbReference>
<evidence type="ECO:0000256" key="5">
    <source>
        <dbReference type="ARBA" id="ARBA00023244"/>
    </source>
</evidence>
<keyword evidence="4 7" id="KW-0456">Lyase</keyword>
<dbReference type="NCBIfam" id="TIGR00109">
    <property type="entry name" value="hemH"/>
    <property type="match status" value="1"/>
</dbReference>
<evidence type="ECO:0000256" key="1">
    <source>
        <dbReference type="ARBA" id="ARBA00007718"/>
    </source>
</evidence>
<evidence type="ECO:0000256" key="7">
    <source>
        <dbReference type="HAMAP-Rule" id="MF_00323"/>
    </source>
</evidence>
<dbReference type="CDD" id="cd00419">
    <property type="entry name" value="Ferrochelatase_C"/>
    <property type="match status" value="1"/>
</dbReference>
<dbReference type="SUPFAM" id="SSF53800">
    <property type="entry name" value="Chelatase"/>
    <property type="match status" value="1"/>
</dbReference>
<dbReference type="PANTHER" id="PTHR11108:SF1">
    <property type="entry name" value="FERROCHELATASE, MITOCHONDRIAL"/>
    <property type="match status" value="1"/>
</dbReference>
<dbReference type="EC" id="4.98.1.1" evidence="7"/>
<keyword evidence="7" id="KW-0963">Cytoplasm</keyword>
<evidence type="ECO:0000313" key="9">
    <source>
        <dbReference type="EMBL" id="PHN04112.1"/>
    </source>
</evidence>
<evidence type="ECO:0000256" key="2">
    <source>
        <dbReference type="ARBA" id="ARBA00023004"/>
    </source>
</evidence>
<sequence>MKHLGKKGVLLVNLGTPDSPSRGAVYRYLKQFLLDPRVIDYPWLPRNLLVRGIIAPFRSGSSAKLYKQLWTEEGSPLKVYGERVAAGVQELLGEEYVVELAMRYQSPSMPDAIDRLLAQKVSEIIVFPMFPQYASATTGSVHDEVMRVFREKDTIPNIRMINSYYDYPAMIDIFADNARQFDLDSYDHILFSYHGLPQRQLRKADDFNHCLQSENCCQRISATNQFCYSAQCHATTRAIAGALQLTPERYTTTFQSRLGPEAWAQPYTSATLEELAKNGAKRILVFSPAFVADCLETIIEIGTEYQEEFEELGGEKVDLVPSLNDDPRWIRIVADLVMEQSGVGTSMG</sequence>
<organism evidence="9 10">
    <name type="scientific">Flavilitoribacter nigricans (strain ATCC 23147 / DSM 23189 / NBRC 102662 / NCIMB 1420 / SS-2)</name>
    <name type="common">Lewinella nigricans</name>
    <dbReference type="NCBI Taxonomy" id="1122177"/>
    <lineage>
        <taxon>Bacteria</taxon>
        <taxon>Pseudomonadati</taxon>
        <taxon>Bacteroidota</taxon>
        <taxon>Saprospiria</taxon>
        <taxon>Saprospirales</taxon>
        <taxon>Lewinellaceae</taxon>
        <taxon>Flavilitoribacter</taxon>
    </lineage>
</organism>
<dbReference type="InterPro" id="IPR033659">
    <property type="entry name" value="Ferrochelatase_N"/>
</dbReference>
<keyword evidence="10" id="KW-1185">Reference proteome</keyword>
<keyword evidence="7" id="KW-0479">Metal-binding</keyword>
<dbReference type="Proteomes" id="UP000223913">
    <property type="component" value="Unassembled WGS sequence"/>
</dbReference>
<comment type="subcellular location">
    <subcellularLocation>
        <location evidence="7">Cytoplasm</location>
    </subcellularLocation>
</comment>
<dbReference type="InterPro" id="IPR033644">
    <property type="entry name" value="Ferrochelatase_C"/>
</dbReference>
<comment type="function">
    <text evidence="7">Catalyzes the ferrous insertion into protoporphyrin IX.</text>
</comment>
<keyword evidence="5 7" id="KW-0627">Porphyrin biosynthesis</keyword>
<feature type="binding site" evidence="7">
    <location>
        <position position="296"/>
    </location>
    <ligand>
        <name>Fe(2+)</name>
        <dbReference type="ChEBI" id="CHEBI:29033"/>
    </ligand>
</feature>
<evidence type="ECO:0000256" key="4">
    <source>
        <dbReference type="ARBA" id="ARBA00023239"/>
    </source>
</evidence>
<dbReference type="AlphaFoldDB" id="A0A2D0N6G0"/>
<proteinExistence type="inferred from homology"/>
<evidence type="ECO:0000313" key="10">
    <source>
        <dbReference type="Proteomes" id="UP000223913"/>
    </source>
</evidence>
<dbReference type="Gene3D" id="3.40.50.1400">
    <property type="match status" value="2"/>
</dbReference>
<dbReference type="RefSeq" id="WP_099152498.1">
    <property type="nucleotide sequence ID" value="NZ_PDUD01000027.1"/>
</dbReference>
<evidence type="ECO:0000256" key="6">
    <source>
        <dbReference type="ARBA" id="ARBA00024536"/>
    </source>
</evidence>
<dbReference type="HAMAP" id="MF_00323">
    <property type="entry name" value="Ferrochelatase"/>
    <property type="match status" value="1"/>
</dbReference>
<evidence type="ECO:0000256" key="8">
    <source>
        <dbReference type="RuleBase" id="RU004185"/>
    </source>
</evidence>
<dbReference type="GO" id="GO:0006783">
    <property type="term" value="P:heme biosynthetic process"/>
    <property type="evidence" value="ECO:0007669"/>
    <property type="project" value="UniProtKB-UniRule"/>
</dbReference>
<dbReference type="GO" id="GO:0005737">
    <property type="term" value="C:cytoplasm"/>
    <property type="evidence" value="ECO:0007669"/>
    <property type="project" value="UniProtKB-SubCell"/>
</dbReference>
<evidence type="ECO:0000256" key="3">
    <source>
        <dbReference type="ARBA" id="ARBA00023133"/>
    </source>
</evidence>
<name>A0A2D0N6G0_FLAN2</name>
<comment type="similarity">
    <text evidence="1 7 8">Belongs to the ferrochelatase family.</text>
</comment>
<dbReference type="InterPro" id="IPR001015">
    <property type="entry name" value="Ferrochelatase"/>
</dbReference>
<keyword evidence="3 7" id="KW-0350">Heme biosynthesis</keyword>
<comment type="catalytic activity">
    <reaction evidence="6">
        <text>Fe-coproporphyrin III + 2 H(+) = coproporphyrin III + Fe(2+)</text>
        <dbReference type="Rhea" id="RHEA:49572"/>
        <dbReference type="ChEBI" id="CHEBI:15378"/>
        <dbReference type="ChEBI" id="CHEBI:29033"/>
        <dbReference type="ChEBI" id="CHEBI:68438"/>
        <dbReference type="ChEBI" id="CHEBI:131725"/>
        <dbReference type="EC" id="4.99.1.9"/>
    </reaction>
    <physiologicalReaction direction="right-to-left" evidence="6">
        <dbReference type="Rhea" id="RHEA:49574"/>
    </physiologicalReaction>
</comment>
<comment type="pathway">
    <text evidence="7">Porphyrin-containing compound metabolism; protoheme biosynthesis; protoheme from protoporphyrin-IX: step 1/1.</text>
</comment>
<gene>
    <name evidence="7" type="primary">hemH</name>
    <name evidence="9" type="ORF">CRP01_23225</name>
</gene>
<comment type="catalytic activity">
    <reaction evidence="7">
        <text>heme b + 2 H(+) = protoporphyrin IX + Fe(2+)</text>
        <dbReference type="Rhea" id="RHEA:22584"/>
        <dbReference type="ChEBI" id="CHEBI:15378"/>
        <dbReference type="ChEBI" id="CHEBI:29033"/>
        <dbReference type="ChEBI" id="CHEBI:57306"/>
        <dbReference type="ChEBI" id="CHEBI:60344"/>
        <dbReference type="EC" id="4.98.1.1"/>
    </reaction>
</comment>
<comment type="caution">
    <text evidence="9">The sequence shown here is derived from an EMBL/GenBank/DDBJ whole genome shotgun (WGS) entry which is preliminary data.</text>
</comment>
<dbReference type="EMBL" id="PDUD01000027">
    <property type="protein sequence ID" value="PHN04112.1"/>
    <property type="molecule type" value="Genomic_DNA"/>
</dbReference>
<protein>
    <recommendedName>
        <fullName evidence="7">Ferrochelatase</fullName>
        <ecNumber evidence="7">4.98.1.1</ecNumber>
    </recommendedName>
    <alternativeName>
        <fullName evidence="7">Heme synthase</fullName>
    </alternativeName>
    <alternativeName>
        <fullName evidence="7">Protoheme ferro-lyase</fullName>
    </alternativeName>
</protein>
<dbReference type="Pfam" id="PF00762">
    <property type="entry name" value="Ferrochelatase"/>
    <property type="match status" value="1"/>
</dbReference>
<dbReference type="CDD" id="cd03411">
    <property type="entry name" value="Ferrochelatase_N"/>
    <property type="match status" value="1"/>
</dbReference>
<reference evidence="9 10" key="1">
    <citation type="submission" date="2017-10" db="EMBL/GenBank/DDBJ databases">
        <title>The draft genome sequence of Lewinella nigricans NBRC 102662.</title>
        <authorList>
            <person name="Wang K."/>
        </authorList>
    </citation>
    <scope>NUCLEOTIDE SEQUENCE [LARGE SCALE GENOMIC DNA]</scope>
    <source>
        <strain evidence="9 10">NBRC 102662</strain>
    </source>
</reference>
<accession>A0A2D0N6G0</accession>